<dbReference type="PANTHER" id="PTHR31082">
    <property type="entry name" value="PHEROMONE-REGULATED MEMBRANE PROTEIN 10"/>
    <property type="match status" value="1"/>
</dbReference>
<feature type="compositionally biased region" description="Polar residues" evidence="7">
    <location>
        <begin position="273"/>
        <end position="294"/>
    </location>
</feature>
<proteinExistence type="inferred from homology"/>
<feature type="compositionally biased region" description="Basic and acidic residues" evidence="7">
    <location>
        <begin position="592"/>
        <end position="602"/>
    </location>
</feature>
<feature type="region of interest" description="Disordered" evidence="7">
    <location>
        <begin position="514"/>
        <end position="567"/>
    </location>
</feature>
<dbReference type="PANTHER" id="PTHR31082:SF4">
    <property type="entry name" value="PHEROMONE-REGULATED MEMBRANE PROTEIN 10"/>
    <property type="match status" value="1"/>
</dbReference>
<evidence type="ECO:0000256" key="7">
    <source>
        <dbReference type="SAM" id="MobiDB-lite"/>
    </source>
</evidence>
<feature type="domain" description="Threonine/serine exporter-like N-terminal" evidence="9">
    <location>
        <begin position="647"/>
        <end position="890"/>
    </location>
</feature>
<evidence type="ECO:0000256" key="4">
    <source>
        <dbReference type="ARBA" id="ARBA00022801"/>
    </source>
</evidence>
<dbReference type="OrthoDB" id="413008at2759"/>
<protein>
    <recommendedName>
        <fullName evidence="9">Threonine/serine exporter-like N-terminal domain-containing protein</fullName>
    </recommendedName>
</protein>
<feature type="transmembrane region" description="Helical" evidence="8">
    <location>
        <begin position="778"/>
        <end position="795"/>
    </location>
</feature>
<feature type="transmembrane region" description="Helical" evidence="8">
    <location>
        <begin position="1122"/>
        <end position="1143"/>
    </location>
</feature>
<dbReference type="Pfam" id="PF06738">
    <property type="entry name" value="ThrE"/>
    <property type="match status" value="1"/>
</dbReference>
<dbReference type="GO" id="GO:0006508">
    <property type="term" value="P:proteolysis"/>
    <property type="evidence" value="ECO:0007669"/>
    <property type="project" value="UniProtKB-KW"/>
</dbReference>
<feature type="transmembrane region" description="Helical" evidence="8">
    <location>
        <begin position="833"/>
        <end position="858"/>
    </location>
</feature>
<dbReference type="InterPro" id="IPR051361">
    <property type="entry name" value="ThrE/Ser_Exporter"/>
</dbReference>
<keyword evidence="8" id="KW-1133">Transmembrane helix</keyword>
<evidence type="ECO:0000256" key="1">
    <source>
        <dbReference type="ARBA" id="ARBA00009431"/>
    </source>
</evidence>
<keyword evidence="3" id="KW-0645">Protease</keyword>
<keyword evidence="2" id="KW-0121">Carboxypeptidase</keyword>
<dbReference type="Pfam" id="PF00450">
    <property type="entry name" value="Peptidase_S10"/>
    <property type="match status" value="1"/>
</dbReference>
<dbReference type="SUPFAM" id="SSF53474">
    <property type="entry name" value="alpha/beta-Hydrolases"/>
    <property type="match status" value="1"/>
</dbReference>
<dbReference type="Proteomes" id="UP000799423">
    <property type="component" value="Unassembled WGS sequence"/>
</dbReference>
<feature type="compositionally biased region" description="Polar residues" evidence="7">
    <location>
        <begin position="1030"/>
        <end position="1040"/>
    </location>
</feature>
<dbReference type="PROSITE" id="PS00131">
    <property type="entry name" value="CARBOXYPEPT_SER_SER"/>
    <property type="match status" value="1"/>
</dbReference>
<evidence type="ECO:0000256" key="3">
    <source>
        <dbReference type="ARBA" id="ARBA00022670"/>
    </source>
</evidence>
<dbReference type="InterPro" id="IPR018202">
    <property type="entry name" value="Ser_caboxypep_ser_AS"/>
</dbReference>
<evidence type="ECO:0000259" key="9">
    <source>
        <dbReference type="Pfam" id="PF06738"/>
    </source>
</evidence>
<dbReference type="InterPro" id="IPR029058">
    <property type="entry name" value="AB_hydrolase_fold"/>
</dbReference>
<feature type="region of interest" description="Disordered" evidence="7">
    <location>
        <begin position="1690"/>
        <end position="1717"/>
    </location>
</feature>
<dbReference type="GO" id="GO:0004185">
    <property type="term" value="F:serine-type carboxypeptidase activity"/>
    <property type="evidence" value="ECO:0007669"/>
    <property type="project" value="InterPro"/>
</dbReference>
<evidence type="ECO:0000256" key="5">
    <source>
        <dbReference type="ARBA" id="ARBA00023180"/>
    </source>
</evidence>
<sequence length="1717" mass="188416">MLDDDGAQLIEWQYDHGILGDFWLSPHASQEGRVRQSPAHTLGGEPDLAYIINDASTVEVEDSRRSIMSCARVVVYLGVRIEDGDLGPEVPREQCAQKKARWAGSDDDNLLDGDIETPSARVATVESAQGLPEPPGETSFRSTLGLVASWGLVVHLLAFPNSQVPCINCSTTSLLELTNDHTEPSGRGFRQLKLGLLADSPPLGSTLTCMLAFRQYICQILLYIFPVQYIIDMENSQHTGPSHQAAFDTDEHMSATPGRKRVGFIAEGPAGRPSSTVSPVDTGSAGHNTPLQRSDVSHDDLQKMRESLRLALGQEYPQDIQEPAAPLKDVQRPRPAIRKAARTPPEFLLNDEPTNPFDDDEDTGQPSLGAELKERSGLAAQRRAARLSKSVGTFSAPVSRRNSREMLSPPVELQHMAGTYESVGDTTDEDEDPQFLKRASMLLRQHTVRADHGQPSISSDDLLYHTDAPLQSGQVTPDAIEVEDEHVSRPSKYRTGVLGTLLRAQNVAQAPMSHAIKPPTKPGHVRTLSGGTFSGASTAANSPNSSPPVSGYSTPRSGRPWFSRHHNNHSATSISQLVGSSAHSFATPAQRDLGHEFDEQIKKTRPGMSKRSKSDESILPFKRAKRRETEIKIKIHLAGTLARQNYLRKLCKALMMYGAPTHRLEEYLNMSSRVLEIEAQFLYMPGCMIVAFDDSSVHTSEVKLVRTSQGVDLGKLRDVHEIYKEVVHDRINVEEATPRLEAIMARKDKFSRWLRVLCYGLASATVGPFAFQARFIDLPFCFLLGCIIGWLQLIVAPGNDLISNVFEIGASVITSFAARALGSIRHDGKEIFCFSAMAQSSIALILPGFMVLCASLELQSKHIVAGSVRMVYAIIYSLFLGFGITIGTVLYGMMDSNATSKTTCHEPMSTNFYYLFVPAFAICLMIVNQAKYKQIPSMTVIAFIGWVVNFHSSKYFKSNAQVSNTLGALAIGIAANAHARFGRHVENWSLDTWEHKLRPRIMNVRKIYRRKTHGPMRTHKVERSEYGPTHTGSQTTSRASSVSDFVPHTRKIGYGLAAAAMLPAIFVQVPSGLSVQGSLVQGVTSADQIVRNSTGNATTISAADVGGSSTINSIALDVGFSVVQIAIGITVGLFLAALIVYPLGKRSIYTKLLTHSETLRLPLCSLALFGPKFSIMVGFVQLAALLASATLSTARTPFLRERQVPADPTGVTTITSQQGAEIRYKQPGKAGVCETTEGVDDYAGYISLSPTQNMFFWFFEARHDPQSKPLTLWLNGGPGSDSLIGLFQELGPCNVTEDLKTQLNPYAWNEESNMIFLSQPVGVGFSYETTRNDSDGRYSLVDPDTANTTEAAAIGAWHILQAFLELSPQLDPDITNYTFNLWTESYGGHYGPGFYNYFYQQNEAIKNGSTAGVEIQMDTLGIINGIIDEQIQAPYYPEFAVNNTYGIKAVNDTIYTFMKQAYYMPEGCHDQIEYCKQSDRSTEDGQLTCSSATTLCRSLVEEPYYAFGGRGVYDIRHPYDDPTPPDYFMDFLNLASTQEAIGVNINYTSTNAGNVSRGFSSTGDFVFPNFIEDLNEILGYGVRVALLYGDADYICNWFGGEAVSLATNFTDSNAFAAAGYTPFMVDGVEYGEVREYGNFSFTRIYEAGHEVPYYQPVASLEHFRRVLNHLVIADGSKVVTDDYSTNGTAKATHTESFVPLPPSGTPSAASRTKRSVL</sequence>
<feature type="transmembrane region" description="Helical" evidence="8">
    <location>
        <begin position="1052"/>
        <end position="1069"/>
    </location>
</feature>
<dbReference type="GO" id="GO:0022857">
    <property type="term" value="F:transmembrane transporter activity"/>
    <property type="evidence" value="ECO:0007669"/>
    <property type="project" value="InterPro"/>
</dbReference>
<feature type="region of interest" description="Disordered" evidence="7">
    <location>
        <begin position="1014"/>
        <end position="1040"/>
    </location>
</feature>
<evidence type="ECO:0000256" key="8">
    <source>
        <dbReference type="SAM" id="Phobius"/>
    </source>
</evidence>
<keyword evidence="8" id="KW-0812">Transmembrane</keyword>
<accession>A0A6A7B268</accession>
<feature type="transmembrane region" description="Helical" evidence="8">
    <location>
        <begin position="912"/>
        <end position="929"/>
    </location>
</feature>
<keyword evidence="11" id="KW-1185">Reference proteome</keyword>
<dbReference type="PRINTS" id="PR00724">
    <property type="entry name" value="CRBOXYPTASEC"/>
</dbReference>
<organism evidence="10 11">
    <name type="scientific">Plenodomus tracheiphilus IPT5</name>
    <dbReference type="NCBI Taxonomy" id="1408161"/>
    <lineage>
        <taxon>Eukaryota</taxon>
        <taxon>Fungi</taxon>
        <taxon>Dikarya</taxon>
        <taxon>Ascomycota</taxon>
        <taxon>Pezizomycotina</taxon>
        <taxon>Dothideomycetes</taxon>
        <taxon>Pleosporomycetidae</taxon>
        <taxon>Pleosporales</taxon>
        <taxon>Pleosporineae</taxon>
        <taxon>Leptosphaeriaceae</taxon>
        <taxon>Plenodomus</taxon>
    </lineage>
</organism>
<comment type="similarity">
    <text evidence="1">Belongs to the peptidase S10 family.</text>
</comment>
<feature type="transmembrane region" description="Helical" evidence="8">
    <location>
        <begin position="1163"/>
        <end position="1187"/>
    </location>
</feature>
<keyword evidence="8" id="KW-0472">Membrane</keyword>
<comment type="similarity">
    <text evidence="6">Belongs to the ThrE exporter (TC 2.A.79) family.</text>
</comment>
<feature type="region of interest" description="Disordered" evidence="7">
    <location>
        <begin position="339"/>
        <end position="368"/>
    </location>
</feature>
<dbReference type="InterPro" id="IPR001563">
    <property type="entry name" value="Peptidase_S10"/>
</dbReference>
<reference evidence="10" key="1">
    <citation type="submission" date="2020-01" db="EMBL/GenBank/DDBJ databases">
        <authorList>
            <consortium name="DOE Joint Genome Institute"/>
            <person name="Haridas S."/>
            <person name="Albert R."/>
            <person name="Binder M."/>
            <person name="Bloem J."/>
            <person name="Labutti K."/>
            <person name="Salamov A."/>
            <person name="Andreopoulos B."/>
            <person name="Baker S.E."/>
            <person name="Barry K."/>
            <person name="Bills G."/>
            <person name="Bluhm B.H."/>
            <person name="Cannon C."/>
            <person name="Castanera R."/>
            <person name="Culley D.E."/>
            <person name="Daum C."/>
            <person name="Ezra D."/>
            <person name="Gonzalez J.B."/>
            <person name="Henrissat B."/>
            <person name="Kuo A."/>
            <person name="Liang C."/>
            <person name="Lipzen A."/>
            <person name="Lutzoni F."/>
            <person name="Magnuson J."/>
            <person name="Mondo S."/>
            <person name="Nolan M."/>
            <person name="Ohm R."/>
            <person name="Pangilinan J."/>
            <person name="Park H.-J."/>
            <person name="Ramirez L."/>
            <person name="Alfaro M."/>
            <person name="Sun H."/>
            <person name="Tritt A."/>
            <person name="Yoshinaga Y."/>
            <person name="Zwiers L.-H."/>
            <person name="Turgeon B.G."/>
            <person name="Goodwin S.B."/>
            <person name="Spatafora J.W."/>
            <person name="Crous P.W."/>
            <person name="Grigoriev I.V."/>
        </authorList>
    </citation>
    <scope>NUCLEOTIDE SEQUENCE</scope>
    <source>
        <strain evidence="10">IPT5</strain>
    </source>
</reference>
<feature type="region of interest" description="Disordered" evidence="7">
    <location>
        <begin position="266"/>
        <end position="298"/>
    </location>
</feature>
<keyword evidence="4" id="KW-0378">Hydrolase</keyword>
<evidence type="ECO:0000256" key="6">
    <source>
        <dbReference type="ARBA" id="ARBA00034125"/>
    </source>
</evidence>
<feature type="region of interest" description="Disordered" evidence="7">
    <location>
        <begin position="591"/>
        <end position="620"/>
    </location>
</feature>
<dbReference type="InterPro" id="IPR010619">
    <property type="entry name" value="ThrE-like_N"/>
</dbReference>
<feature type="transmembrane region" description="Helical" evidence="8">
    <location>
        <begin position="870"/>
        <end position="891"/>
    </location>
</feature>
<evidence type="ECO:0000313" key="10">
    <source>
        <dbReference type="EMBL" id="KAF2849590.1"/>
    </source>
</evidence>
<evidence type="ECO:0000256" key="2">
    <source>
        <dbReference type="ARBA" id="ARBA00022645"/>
    </source>
</evidence>
<feature type="compositionally biased region" description="Low complexity" evidence="7">
    <location>
        <begin position="534"/>
        <end position="553"/>
    </location>
</feature>
<dbReference type="Gene3D" id="3.40.50.1820">
    <property type="entry name" value="alpha/beta hydrolase"/>
    <property type="match status" value="1"/>
</dbReference>
<feature type="transmembrane region" description="Helical" evidence="8">
    <location>
        <begin position="753"/>
        <end position="771"/>
    </location>
</feature>
<keyword evidence="5" id="KW-0325">Glycoprotein</keyword>
<gene>
    <name evidence="10" type="ORF">T440DRAFT_490483</name>
</gene>
<dbReference type="EMBL" id="MU006311">
    <property type="protein sequence ID" value="KAF2849590.1"/>
    <property type="molecule type" value="Genomic_DNA"/>
</dbReference>
<evidence type="ECO:0000313" key="11">
    <source>
        <dbReference type="Proteomes" id="UP000799423"/>
    </source>
</evidence>
<name>A0A6A7B268_9PLEO</name>